<evidence type="ECO:0000313" key="2">
    <source>
        <dbReference type="EMBL" id="MBD2185909.1"/>
    </source>
</evidence>
<proteinExistence type="predicted"/>
<dbReference type="EMBL" id="JACJPW010000150">
    <property type="protein sequence ID" value="MBD2185909.1"/>
    <property type="molecule type" value="Genomic_DNA"/>
</dbReference>
<keyword evidence="1" id="KW-0175">Coiled coil</keyword>
<dbReference type="RefSeq" id="WP_190474689.1">
    <property type="nucleotide sequence ID" value="NZ_JACJPW010000150.1"/>
</dbReference>
<gene>
    <name evidence="2" type="ORF">H6G03_33435</name>
</gene>
<organism evidence="2 3">
    <name type="scientific">Aerosakkonema funiforme FACHB-1375</name>
    <dbReference type="NCBI Taxonomy" id="2949571"/>
    <lineage>
        <taxon>Bacteria</taxon>
        <taxon>Bacillati</taxon>
        <taxon>Cyanobacteriota</taxon>
        <taxon>Cyanophyceae</taxon>
        <taxon>Oscillatoriophycideae</taxon>
        <taxon>Aerosakkonematales</taxon>
        <taxon>Aerosakkonemataceae</taxon>
        <taxon>Aerosakkonema</taxon>
    </lineage>
</organism>
<reference evidence="2" key="1">
    <citation type="journal article" date="2015" name="ISME J.">
        <title>Draft Genome Sequence of Streptomyces incarnatus NRRL8089, which Produces the Nucleoside Antibiotic Sinefungin.</title>
        <authorList>
            <person name="Oshima K."/>
            <person name="Hattori M."/>
            <person name="Shimizu H."/>
            <person name="Fukuda K."/>
            <person name="Nemoto M."/>
            <person name="Inagaki K."/>
            <person name="Tamura T."/>
        </authorList>
    </citation>
    <scope>NUCLEOTIDE SEQUENCE</scope>
    <source>
        <strain evidence="2">FACHB-1375</strain>
    </source>
</reference>
<comment type="caution">
    <text evidence="2">The sequence shown here is derived from an EMBL/GenBank/DDBJ whole genome shotgun (WGS) entry which is preliminary data.</text>
</comment>
<name>A0A926VNV0_9CYAN</name>
<evidence type="ECO:0000313" key="3">
    <source>
        <dbReference type="Proteomes" id="UP000641646"/>
    </source>
</evidence>
<reference evidence="2" key="2">
    <citation type="submission" date="2020-08" db="EMBL/GenBank/DDBJ databases">
        <authorList>
            <person name="Chen M."/>
            <person name="Teng W."/>
            <person name="Zhao L."/>
            <person name="Hu C."/>
            <person name="Zhou Y."/>
            <person name="Han B."/>
            <person name="Song L."/>
            <person name="Shu W."/>
        </authorList>
    </citation>
    <scope>NUCLEOTIDE SEQUENCE</scope>
    <source>
        <strain evidence="2">FACHB-1375</strain>
    </source>
</reference>
<dbReference type="Proteomes" id="UP000641646">
    <property type="component" value="Unassembled WGS sequence"/>
</dbReference>
<feature type="coiled-coil region" evidence="1">
    <location>
        <begin position="59"/>
        <end position="105"/>
    </location>
</feature>
<keyword evidence="3" id="KW-1185">Reference proteome</keyword>
<protein>
    <submittedName>
        <fullName evidence="2">Uncharacterized protein</fullName>
    </submittedName>
</protein>
<dbReference type="AlphaFoldDB" id="A0A926VNV0"/>
<accession>A0A926VNV0</accession>
<sequence>MAAKKLATFRIDPNKWQAFQQWAKRSGTNASALLTEYIDGCLDIPPTRVSRFSIDRNNDVSLEQRMDELEQRLKDLQSSMEASIKQAVETQLANLQNQVSQSEQE</sequence>
<evidence type="ECO:0000256" key="1">
    <source>
        <dbReference type="SAM" id="Coils"/>
    </source>
</evidence>